<dbReference type="GO" id="GO:0006412">
    <property type="term" value="P:translation"/>
    <property type="evidence" value="ECO:0007669"/>
    <property type="project" value="UniProtKB-UniRule"/>
</dbReference>
<evidence type="ECO:0000256" key="2">
    <source>
        <dbReference type="SAM" id="MobiDB-lite"/>
    </source>
</evidence>
<evidence type="ECO:0000313" key="3">
    <source>
        <dbReference type="EMBL" id="TET92397.1"/>
    </source>
</evidence>
<feature type="region of interest" description="Disordered" evidence="2">
    <location>
        <begin position="69"/>
        <end position="97"/>
    </location>
</feature>
<organism evidence="3 4">
    <name type="scientific">Aerophobetes bacterium</name>
    <dbReference type="NCBI Taxonomy" id="2030807"/>
    <lineage>
        <taxon>Bacteria</taxon>
        <taxon>Candidatus Aerophobota</taxon>
    </lineage>
</organism>
<dbReference type="GO" id="GO:0050567">
    <property type="term" value="F:glutaminyl-tRNA synthase (glutamine-hydrolyzing) activity"/>
    <property type="evidence" value="ECO:0007669"/>
    <property type="project" value="UniProtKB-UniRule"/>
</dbReference>
<keyword evidence="1" id="KW-0547">Nucleotide-binding</keyword>
<reference evidence="3 4" key="1">
    <citation type="submission" date="2019-03" db="EMBL/GenBank/DDBJ databases">
        <title>Metabolic potential of uncultured bacteria and archaea associated with petroleum seepage in deep-sea sediments.</title>
        <authorList>
            <person name="Dong X."/>
            <person name="Hubert C."/>
        </authorList>
    </citation>
    <scope>NUCLEOTIDE SEQUENCE [LARGE SCALE GENOMIC DNA]</scope>
    <source>
        <strain evidence="3">E29_bin28</strain>
    </source>
</reference>
<dbReference type="HAMAP" id="MF_00122">
    <property type="entry name" value="GatC"/>
    <property type="match status" value="1"/>
</dbReference>
<dbReference type="GO" id="GO:0070681">
    <property type="term" value="P:glutaminyl-tRNAGln biosynthesis via transamidation"/>
    <property type="evidence" value="ECO:0007669"/>
    <property type="project" value="TreeGrafter"/>
</dbReference>
<dbReference type="Gene3D" id="1.10.20.60">
    <property type="entry name" value="Glu-tRNAGln amidotransferase C subunit, N-terminal domain"/>
    <property type="match status" value="1"/>
</dbReference>
<dbReference type="Pfam" id="PF02686">
    <property type="entry name" value="GatC"/>
    <property type="match status" value="1"/>
</dbReference>
<proteinExistence type="inferred from homology"/>
<sequence>MAKKIDRKEVKYIAHLARLQLTSEEEEKFSRQLGEILTYVDKLKEVDTRNVPPTSHVFALKNVFREDKQKKSLSQREALSNAPKKKRNQFQVPKIIE</sequence>
<dbReference type="GO" id="GO:0016740">
    <property type="term" value="F:transferase activity"/>
    <property type="evidence" value="ECO:0007669"/>
    <property type="project" value="UniProtKB-KW"/>
</dbReference>
<comment type="catalytic activity">
    <reaction evidence="1">
        <text>L-aspartyl-tRNA(Asn) + L-glutamine + ATP + H2O = L-asparaginyl-tRNA(Asn) + L-glutamate + ADP + phosphate + 2 H(+)</text>
        <dbReference type="Rhea" id="RHEA:14513"/>
        <dbReference type="Rhea" id="RHEA-COMP:9674"/>
        <dbReference type="Rhea" id="RHEA-COMP:9677"/>
        <dbReference type="ChEBI" id="CHEBI:15377"/>
        <dbReference type="ChEBI" id="CHEBI:15378"/>
        <dbReference type="ChEBI" id="CHEBI:29985"/>
        <dbReference type="ChEBI" id="CHEBI:30616"/>
        <dbReference type="ChEBI" id="CHEBI:43474"/>
        <dbReference type="ChEBI" id="CHEBI:58359"/>
        <dbReference type="ChEBI" id="CHEBI:78515"/>
        <dbReference type="ChEBI" id="CHEBI:78516"/>
        <dbReference type="ChEBI" id="CHEBI:456216"/>
    </reaction>
</comment>
<comment type="similarity">
    <text evidence="1">Belongs to the GatC family.</text>
</comment>
<evidence type="ECO:0000313" key="4">
    <source>
        <dbReference type="Proteomes" id="UP000316925"/>
    </source>
</evidence>
<dbReference type="PANTHER" id="PTHR15004">
    <property type="entry name" value="GLUTAMYL-TRNA(GLN) AMIDOTRANSFERASE SUBUNIT C, MITOCHONDRIAL"/>
    <property type="match status" value="1"/>
</dbReference>
<dbReference type="NCBIfam" id="TIGR00135">
    <property type="entry name" value="gatC"/>
    <property type="match status" value="1"/>
</dbReference>
<dbReference type="GO" id="GO:0050566">
    <property type="term" value="F:asparaginyl-tRNA synthase (glutamine-hydrolyzing) activity"/>
    <property type="evidence" value="ECO:0007669"/>
    <property type="project" value="RHEA"/>
</dbReference>
<dbReference type="SUPFAM" id="SSF141000">
    <property type="entry name" value="Glu-tRNAGln amidotransferase C subunit"/>
    <property type="match status" value="1"/>
</dbReference>
<keyword evidence="1" id="KW-0436">Ligase</keyword>
<dbReference type="EC" id="6.3.5.-" evidence="1"/>
<dbReference type="GO" id="GO:0005524">
    <property type="term" value="F:ATP binding"/>
    <property type="evidence" value="ECO:0007669"/>
    <property type="project" value="UniProtKB-KW"/>
</dbReference>
<dbReference type="EMBL" id="SOIJ01000216">
    <property type="protein sequence ID" value="TET92397.1"/>
    <property type="molecule type" value="Genomic_DNA"/>
</dbReference>
<dbReference type="Proteomes" id="UP000316925">
    <property type="component" value="Unassembled WGS sequence"/>
</dbReference>
<dbReference type="AlphaFoldDB" id="A0A523YLE1"/>
<keyword evidence="3" id="KW-0808">Transferase</keyword>
<protein>
    <recommendedName>
        <fullName evidence="1">Aspartyl/glutamyl-tRNA(Asn/Gln) amidotransferase subunit C</fullName>
        <shortName evidence="1">Asp/Glu-ADT subunit C</shortName>
        <ecNumber evidence="1">6.3.5.-</ecNumber>
    </recommendedName>
</protein>
<accession>A0A523YLE1</accession>
<comment type="caution">
    <text evidence="3">The sequence shown here is derived from an EMBL/GenBank/DDBJ whole genome shotgun (WGS) entry which is preliminary data.</text>
</comment>
<dbReference type="InterPro" id="IPR003837">
    <property type="entry name" value="GatC"/>
</dbReference>
<dbReference type="InterPro" id="IPR036113">
    <property type="entry name" value="Asp/Glu-ADT_sf_sub_c"/>
</dbReference>
<keyword evidence="1" id="KW-0067">ATP-binding</keyword>
<evidence type="ECO:0000256" key="1">
    <source>
        <dbReference type="HAMAP-Rule" id="MF_00122"/>
    </source>
</evidence>
<comment type="catalytic activity">
    <reaction evidence="1">
        <text>L-glutamyl-tRNA(Gln) + L-glutamine + ATP + H2O = L-glutaminyl-tRNA(Gln) + L-glutamate + ADP + phosphate + H(+)</text>
        <dbReference type="Rhea" id="RHEA:17521"/>
        <dbReference type="Rhea" id="RHEA-COMP:9681"/>
        <dbReference type="Rhea" id="RHEA-COMP:9684"/>
        <dbReference type="ChEBI" id="CHEBI:15377"/>
        <dbReference type="ChEBI" id="CHEBI:15378"/>
        <dbReference type="ChEBI" id="CHEBI:29985"/>
        <dbReference type="ChEBI" id="CHEBI:30616"/>
        <dbReference type="ChEBI" id="CHEBI:43474"/>
        <dbReference type="ChEBI" id="CHEBI:58359"/>
        <dbReference type="ChEBI" id="CHEBI:78520"/>
        <dbReference type="ChEBI" id="CHEBI:78521"/>
        <dbReference type="ChEBI" id="CHEBI:456216"/>
    </reaction>
</comment>
<comment type="function">
    <text evidence="1">Allows the formation of correctly charged Asn-tRNA(Asn) or Gln-tRNA(Gln) through the transamidation of misacylated Asp-tRNA(Asn) or Glu-tRNA(Gln) in organisms which lack either or both of asparaginyl-tRNA or glutaminyl-tRNA synthetases. The reaction takes place in the presence of glutamine and ATP through an activated phospho-Asp-tRNA(Asn) or phospho-Glu-tRNA(Gln).</text>
</comment>
<name>A0A523YLE1_UNCAE</name>
<dbReference type="PANTHER" id="PTHR15004:SF0">
    <property type="entry name" value="GLUTAMYL-TRNA(GLN) AMIDOTRANSFERASE SUBUNIT C, MITOCHONDRIAL"/>
    <property type="match status" value="1"/>
</dbReference>
<gene>
    <name evidence="1 3" type="primary">gatC</name>
    <name evidence="3" type="ORF">E3J33_03870</name>
</gene>
<keyword evidence="1" id="KW-0648">Protein biosynthesis</keyword>
<dbReference type="GO" id="GO:0006450">
    <property type="term" value="P:regulation of translational fidelity"/>
    <property type="evidence" value="ECO:0007669"/>
    <property type="project" value="InterPro"/>
</dbReference>
<comment type="subunit">
    <text evidence="1">Heterotrimer of A, B and C subunits.</text>
</comment>